<protein>
    <submittedName>
        <fullName evidence="1">Phage tail tube protein</fullName>
    </submittedName>
</protein>
<dbReference type="AlphaFoldDB" id="A0A1N7JL15"/>
<dbReference type="OrthoDB" id="8410207at2"/>
<dbReference type="RefSeq" id="WP_076399235.1">
    <property type="nucleotide sequence ID" value="NZ_FTOA01000002.1"/>
</dbReference>
<dbReference type="Pfam" id="PF10618">
    <property type="entry name" value="Tail_tube"/>
    <property type="match status" value="1"/>
</dbReference>
<accession>A0A1N7JL15</accession>
<dbReference type="EMBL" id="FTOA01000002">
    <property type="protein sequence ID" value="SIS50028.1"/>
    <property type="molecule type" value="Genomic_DNA"/>
</dbReference>
<proteinExistence type="predicted"/>
<dbReference type="Proteomes" id="UP000185678">
    <property type="component" value="Unassembled WGS sequence"/>
</dbReference>
<organism evidence="1 2">
    <name type="scientific">Insolitispirillum peregrinum</name>
    <dbReference type="NCBI Taxonomy" id="80876"/>
    <lineage>
        <taxon>Bacteria</taxon>
        <taxon>Pseudomonadati</taxon>
        <taxon>Pseudomonadota</taxon>
        <taxon>Alphaproteobacteria</taxon>
        <taxon>Rhodospirillales</taxon>
        <taxon>Novispirillaceae</taxon>
        <taxon>Insolitispirillum</taxon>
    </lineage>
</organism>
<reference evidence="1 2" key="1">
    <citation type="submission" date="2017-01" db="EMBL/GenBank/DDBJ databases">
        <authorList>
            <person name="Mah S.A."/>
            <person name="Swanson W.J."/>
            <person name="Moy G.W."/>
            <person name="Vacquier V.D."/>
        </authorList>
    </citation>
    <scope>NUCLEOTIDE SEQUENCE [LARGE SCALE GENOMIC DNA]</scope>
    <source>
        <strain evidence="1 2">DSM 11589</strain>
    </source>
</reference>
<sequence length="118" mass="12455">MTMYIGRAKITFDGTELDSAPGAKITLGGVKRTPVTTMYKVGYSESLVPATIECEIAVSDATPLETIRQIAGATVVFRTDIGKSWMVANAFVEDPLAITAKEGGKMTVKLTGDPAEAV</sequence>
<name>A0A1N7JL15_9PROT</name>
<keyword evidence="2" id="KW-1185">Reference proteome</keyword>
<dbReference type="InterPro" id="IPR019596">
    <property type="entry name" value="Phage_Mu_GpM_tail_tub"/>
</dbReference>
<evidence type="ECO:0000313" key="1">
    <source>
        <dbReference type="EMBL" id="SIS50028.1"/>
    </source>
</evidence>
<dbReference type="STRING" id="80876.SAMN05421779_102363"/>
<evidence type="ECO:0000313" key="2">
    <source>
        <dbReference type="Proteomes" id="UP000185678"/>
    </source>
</evidence>
<gene>
    <name evidence="1" type="ORF">SAMN05421779_102363</name>
</gene>